<dbReference type="CDD" id="cd00338">
    <property type="entry name" value="Ser_Recombinase"/>
    <property type="match status" value="1"/>
</dbReference>
<dbReference type="GO" id="GO:0003677">
    <property type="term" value="F:DNA binding"/>
    <property type="evidence" value="ECO:0007669"/>
    <property type="project" value="UniProtKB-KW"/>
</dbReference>
<dbReference type="GO" id="GO:0000150">
    <property type="term" value="F:DNA strand exchange activity"/>
    <property type="evidence" value="ECO:0007669"/>
    <property type="project" value="InterPro"/>
</dbReference>
<dbReference type="InterPro" id="IPR011109">
    <property type="entry name" value="DNA_bind_recombinase_dom"/>
</dbReference>
<evidence type="ECO:0000256" key="1">
    <source>
        <dbReference type="ARBA" id="ARBA00022908"/>
    </source>
</evidence>
<dbReference type="AlphaFoldDB" id="A0A919W7N9"/>
<gene>
    <name evidence="7" type="ORF">Ato02nite_074660</name>
</gene>
<dbReference type="Pfam" id="PF07508">
    <property type="entry name" value="Recombinase"/>
    <property type="match status" value="1"/>
</dbReference>
<evidence type="ECO:0000256" key="3">
    <source>
        <dbReference type="ARBA" id="ARBA00023172"/>
    </source>
</evidence>
<evidence type="ECO:0000256" key="4">
    <source>
        <dbReference type="PIRSR" id="PIRSR606118-50"/>
    </source>
</evidence>
<evidence type="ECO:0000259" key="6">
    <source>
        <dbReference type="PROSITE" id="PS51737"/>
    </source>
</evidence>
<dbReference type="InterPro" id="IPR006119">
    <property type="entry name" value="Resolv_N"/>
</dbReference>
<feature type="domain" description="Recombinase" evidence="6">
    <location>
        <begin position="180"/>
        <end position="299"/>
    </location>
</feature>
<dbReference type="Pfam" id="PF00239">
    <property type="entry name" value="Resolvase"/>
    <property type="match status" value="1"/>
</dbReference>
<dbReference type="InterPro" id="IPR006118">
    <property type="entry name" value="Recombinase_CS"/>
</dbReference>
<name>A0A919W7N9_9ACTN</name>
<dbReference type="SMART" id="SM00857">
    <property type="entry name" value="Resolvase"/>
    <property type="match status" value="1"/>
</dbReference>
<dbReference type="InterPro" id="IPR025827">
    <property type="entry name" value="Zn_ribbon_recom_dom"/>
</dbReference>
<evidence type="ECO:0000256" key="2">
    <source>
        <dbReference type="ARBA" id="ARBA00023125"/>
    </source>
</evidence>
<dbReference type="SUPFAM" id="SSF53041">
    <property type="entry name" value="Resolvase-like"/>
    <property type="match status" value="1"/>
</dbReference>
<dbReference type="Pfam" id="PF13408">
    <property type="entry name" value="Zn_ribbon_recom"/>
    <property type="match status" value="1"/>
</dbReference>
<keyword evidence="2" id="KW-0238">DNA-binding</keyword>
<feature type="active site" description="O-(5'-phospho-DNA)-serine intermediate" evidence="4 5">
    <location>
        <position position="28"/>
    </location>
</feature>
<keyword evidence="1" id="KW-0229">DNA integration</keyword>
<dbReference type="PROSITE" id="PS51737">
    <property type="entry name" value="RECOMBINASE_DNA_BIND"/>
    <property type="match status" value="1"/>
</dbReference>
<dbReference type="PROSITE" id="PS00397">
    <property type="entry name" value="RECOMBINASES_1"/>
    <property type="match status" value="1"/>
</dbReference>
<dbReference type="Proteomes" id="UP000677082">
    <property type="component" value="Unassembled WGS sequence"/>
</dbReference>
<organism evidence="7 8">
    <name type="scientific">Paractinoplanes toevensis</name>
    <dbReference type="NCBI Taxonomy" id="571911"/>
    <lineage>
        <taxon>Bacteria</taxon>
        <taxon>Bacillati</taxon>
        <taxon>Actinomycetota</taxon>
        <taxon>Actinomycetes</taxon>
        <taxon>Micromonosporales</taxon>
        <taxon>Micromonosporaceae</taxon>
        <taxon>Paractinoplanes</taxon>
    </lineage>
</organism>
<dbReference type="InterPro" id="IPR038109">
    <property type="entry name" value="DNA_bind_recomb_sf"/>
</dbReference>
<keyword evidence="8" id="KW-1185">Reference proteome</keyword>
<proteinExistence type="predicted"/>
<evidence type="ECO:0000313" key="7">
    <source>
        <dbReference type="EMBL" id="GIM95673.1"/>
    </source>
</evidence>
<evidence type="ECO:0000313" key="8">
    <source>
        <dbReference type="Proteomes" id="UP000677082"/>
    </source>
</evidence>
<dbReference type="InterPro" id="IPR050639">
    <property type="entry name" value="SSR_resolvase"/>
</dbReference>
<evidence type="ECO:0000256" key="5">
    <source>
        <dbReference type="PROSITE-ProRule" id="PRU10137"/>
    </source>
</evidence>
<dbReference type="Gene3D" id="3.40.50.1390">
    <property type="entry name" value="Resolvase, N-terminal catalytic domain"/>
    <property type="match status" value="1"/>
</dbReference>
<comment type="caution">
    <text evidence="7">The sequence shown here is derived from an EMBL/GenBank/DDBJ whole genome shotgun (WGS) entry which is preliminary data.</text>
</comment>
<dbReference type="EMBL" id="BOQN01000096">
    <property type="protein sequence ID" value="GIM95673.1"/>
    <property type="molecule type" value="Genomic_DNA"/>
</dbReference>
<sequence length="581" mass="65013">MPEPKATTRHHDRPVKRRKRAFIYLRVSSAGQVNTDYDPEGISLPAQRAAILRRALELDAEIAAEFVEPGRSATTVDGRPVFQEMMARLKAEPDIDYVIVYARSRLHRNSIDAAITKRDLRRAGVTLISIMDYTEDNAIGDLVATVLDGVNEYQSRAAGADIAYKMGQKIVRGGSVGRAPIGYLNIREKFEGREVRTVAVDPVRGPLVRMAFELYASGSYGFHALIQALTDAGLRTKPTRRYPTGMPISINSLGNLLRDRYYLGLVEYRGIEYQGRHEPLITPEVFDRVQQMLESRRAGGVRERTHNHYLKGTVWCARCQRRLMVMRGKSKTGDLHFYYFCRGRQLHSCDLPYLPIAKVETAVLDNYATVALPADLRERIAATVKEMLIGSAETQKEIRARVSAHLKELNAKEDRFLDLVGEPDWPQDKIAARLRDIRDERGRLARQLDEDETERLDAARETLTYLLELLTDPQELYRQASKRGRRALDQTCFAKQYLDDDGNGPYVAADELADLVSPLVNHARNESGAAPMGGAALGSSKNPLVEVPGIEPGSFVVSSGLLRAQLTMPLLAPTDHMSKSV</sequence>
<reference evidence="7 8" key="1">
    <citation type="submission" date="2021-03" db="EMBL/GenBank/DDBJ databases">
        <title>Whole genome shotgun sequence of Actinoplanes toevensis NBRC 105298.</title>
        <authorList>
            <person name="Komaki H."/>
            <person name="Tamura T."/>
        </authorList>
    </citation>
    <scope>NUCLEOTIDE SEQUENCE [LARGE SCALE GENOMIC DNA]</scope>
    <source>
        <strain evidence="7 8">NBRC 105298</strain>
    </source>
</reference>
<dbReference type="PANTHER" id="PTHR30461:SF23">
    <property type="entry name" value="DNA RECOMBINASE-RELATED"/>
    <property type="match status" value="1"/>
</dbReference>
<accession>A0A919W7N9</accession>
<dbReference type="GO" id="GO:0015074">
    <property type="term" value="P:DNA integration"/>
    <property type="evidence" value="ECO:0007669"/>
    <property type="project" value="UniProtKB-KW"/>
</dbReference>
<dbReference type="PANTHER" id="PTHR30461">
    <property type="entry name" value="DNA-INVERTASE FROM LAMBDOID PROPHAGE"/>
    <property type="match status" value="1"/>
</dbReference>
<dbReference type="InterPro" id="IPR036162">
    <property type="entry name" value="Resolvase-like_N_sf"/>
</dbReference>
<protein>
    <submittedName>
        <fullName evidence="7">Recombinase</fullName>
    </submittedName>
</protein>
<keyword evidence="3" id="KW-0233">DNA recombination</keyword>
<dbReference type="Gene3D" id="3.90.1750.20">
    <property type="entry name" value="Putative Large Serine Recombinase, Chain B, Domain 2"/>
    <property type="match status" value="1"/>
</dbReference>